<name>A0ABP7ENJ4_9SPHN</name>
<dbReference type="Pfam" id="PF14684">
    <property type="entry name" value="Tricorn_C1"/>
    <property type="match status" value="1"/>
</dbReference>
<dbReference type="Gene3D" id="3.30.750.44">
    <property type="match status" value="1"/>
</dbReference>
<gene>
    <name evidence="2" type="ORF">GCM10022268_31200</name>
</gene>
<dbReference type="PANTHER" id="PTHR32060:SF30">
    <property type="entry name" value="CARBOXY-TERMINAL PROCESSING PROTEASE CTPA"/>
    <property type="match status" value="1"/>
</dbReference>
<organism evidence="2 3">
    <name type="scientific">Sphingomonas cynarae</name>
    <dbReference type="NCBI Taxonomy" id="930197"/>
    <lineage>
        <taxon>Bacteria</taxon>
        <taxon>Pseudomonadati</taxon>
        <taxon>Pseudomonadota</taxon>
        <taxon>Alphaproteobacteria</taxon>
        <taxon>Sphingomonadales</taxon>
        <taxon>Sphingomonadaceae</taxon>
        <taxon>Sphingomonas</taxon>
    </lineage>
</organism>
<dbReference type="Pfam" id="PF03572">
    <property type="entry name" value="Peptidase_S41"/>
    <property type="match status" value="1"/>
</dbReference>
<comment type="caution">
    <text evidence="2">The sequence shown here is derived from an EMBL/GenBank/DDBJ whole genome shotgun (WGS) entry which is preliminary data.</text>
</comment>
<keyword evidence="3" id="KW-1185">Reference proteome</keyword>
<proteinExistence type="predicted"/>
<dbReference type="InterPro" id="IPR028204">
    <property type="entry name" value="Tricorn_C1"/>
</dbReference>
<dbReference type="InterPro" id="IPR036034">
    <property type="entry name" value="PDZ_sf"/>
</dbReference>
<dbReference type="EMBL" id="BAABBF010000008">
    <property type="protein sequence ID" value="GAA3720657.1"/>
    <property type="molecule type" value="Genomic_DNA"/>
</dbReference>
<evidence type="ECO:0000313" key="3">
    <source>
        <dbReference type="Proteomes" id="UP001500523"/>
    </source>
</evidence>
<dbReference type="SMART" id="SM00245">
    <property type="entry name" value="TSPc"/>
    <property type="match status" value="1"/>
</dbReference>
<dbReference type="Gene3D" id="3.90.226.10">
    <property type="entry name" value="2-enoyl-CoA Hydratase, Chain A, domain 1"/>
    <property type="match status" value="1"/>
</dbReference>
<dbReference type="PANTHER" id="PTHR32060">
    <property type="entry name" value="TAIL-SPECIFIC PROTEASE"/>
    <property type="match status" value="1"/>
</dbReference>
<dbReference type="InterPro" id="IPR005151">
    <property type="entry name" value="Tail-specific_protease"/>
</dbReference>
<dbReference type="Gene3D" id="2.30.42.10">
    <property type="match status" value="1"/>
</dbReference>
<feature type="domain" description="Tail specific protease" evidence="1">
    <location>
        <begin position="190"/>
        <end position="395"/>
    </location>
</feature>
<dbReference type="RefSeq" id="WP_344694323.1">
    <property type="nucleotide sequence ID" value="NZ_BAABBF010000008.1"/>
</dbReference>
<reference evidence="3" key="1">
    <citation type="journal article" date="2019" name="Int. J. Syst. Evol. Microbiol.">
        <title>The Global Catalogue of Microorganisms (GCM) 10K type strain sequencing project: providing services to taxonomists for standard genome sequencing and annotation.</title>
        <authorList>
            <consortium name="The Broad Institute Genomics Platform"/>
            <consortium name="The Broad Institute Genome Sequencing Center for Infectious Disease"/>
            <person name="Wu L."/>
            <person name="Ma J."/>
        </authorList>
    </citation>
    <scope>NUCLEOTIDE SEQUENCE [LARGE SCALE GENOMIC DNA]</scope>
    <source>
        <strain evidence="3">JCM 17498</strain>
    </source>
</reference>
<evidence type="ECO:0000259" key="1">
    <source>
        <dbReference type="SMART" id="SM00245"/>
    </source>
</evidence>
<sequence length="419" mass="45473">MQPPLTRRSLMATGVGMLGVAGIPCASVWAQEPPHDVTLAEDFDELWRTLGERYCFFAEKTTDWNAVHRWYRPRALAADSRDAFASIVSDVLGELYDAHTHMSDPPANALRGPYFDLWVEPDRDGSAVVTSVRESSAAADVGVRVGDAVLAVDTRPIRTIAAGVAPRCLSRPDPAATSYAYNIATSGQRGQPRTLTLRSRDGRDRQLLIPVKKPTEVPNVESRLLAGNIGLIVIRSFADDAVVATVDAALLGFKDTTGLVIDVRENGGGDTAVARPIMGRFITEPKPYARMRRRDGVGFSAPWTEMVEPRGPFTYGQPVVVLTTRWSASMAEGFPMGMRGIGRAVIVGTPMMRVGAAVFPLRLDRTGLTLQYSAEPVYDVQDRPRWLLEPDVPVEGGADILAAAVAQLTQHSVRQGKPA</sequence>
<accession>A0ABP7ENJ4</accession>
<dbReference type="SUPFAM" id="SSF50156">
    <property type="entry name" value="PDZ domain-like"/>
    <property type="match status" value="1"/>
</dbReference>
<protein>
    <recommendedName>
        <fullName evidence="1">Tail specific protease domain-containing protein</fullName>
    </recommendedName>
</protein>
<dbReference type="Proteomes" id="UP001500523">
    <property type="component" value="Unassembled WGS sequence"/>
</dbReference>
<evidence type="ECO:0000313" key="2">
    <source>
        <dbReference type="EMBL" id="GAA3720657.1"/>
    </source>
</evidence>
<dbReference type="InterPro" id="IPR029045">
    <property type="entry name" value="ClpP/crotonase-like_dom_sf"/>
</dbReference>
<dbReference type="SUPFAM" id="SSF52096">
    <property type="entry name" value="ClpP/crotonase"/>
    <property type="match status" value="1"/>
</dbReference>